<evidence type="ECO:0000256" key="2">
    <source>
        <dbReference type="ARBA" id="ARBA00022729"/>
    </source>
</evidence>
<evidence type="ECO:0000256" key="4">
    <source>
        <dbReference type="SAM" id="SignalP"/>
    </source>
</evidence>
<keyword evidence="6" id="KW-1185">Reference proteome</keyword>
<dbReference type="AlphaFoldDB" id="A0A4Y2EHI2"/>
<dbReference type="PANTHER" id="PTHR24373:SF275">
    <property type="entry name" value="TIR DOMAIN-CONTAINING PROTEIN"/>
    <property type="match status" value="1"/>
</dbReference>
<dbReference type="InterPro" id="IPR050328">
    <property type="entry name" value="Dev_Immune_Receptor"/>
</dbReference>
<keyword evidence="3" id="KW-0677">Repeat</keyword>
<evidence type="ECO:0000313" key="6">
    <source>
        <dbReference type="Proteomes" id="UP000499080"/>
    </source>
</evidence>
<name>A0A4Y2EHI2_ARAVE</name>
<feature type="chain" id="PRO_5021354693" evidence="4">
    <location>
        <begin position="20"/>
        <end position="313"/>
    </location>
</feature>
<proteinExistence type="predicted"/>
<dbReference type="EMBL" id="BGPR01000607">
    <property type="protein sequence ID" value="GBM28271.1"/>
    <property type="molecule type" value="Genomic_DNA"/>
</dbReference>
<keyword evidence="2 4" id="KW-0732">Signal</keyword>
<reference evidence="5 6" key="1">
    <citation type="journal article" date="2019" name="Sci. Rep.">
        <title>Orb-weaving spider Araneus ventricosus genome elucidates the spidroin gene catalogue.</title>
        <authorList>
            <person name="Kono N."/>
            <person name="Nakamura H."/>
            <person name="Ohtoshi R."/>
            <person name="Moran D.A.P."/>
            <person name="Shinohara A."/>
            <person name="Yoshida Y."/>
            <person name="Fujiwara M."/>
            <person name="Mori M."/>
            <person name="Tomita M."/>
            <person name="Arakawa K."/>
        </authorList>
    </citation>
    <scope>NUCLEOTIDE SEQUENCE [LARGE SCALE GENOMIC DNA]</scope>
</reference>
<dbReference type="InterPro" id="IPR001611">
    <property type="entry name" value="Leu-rich_rpt"/>
</dbReference>
<dbReference type="Pfam" id="PF13855">
    <property type="entry name" value="LRR_8"/>
    <property type="match status" value="1"/>
</dbReference>
<dbReference type="Proteomes" id="UP000499080">
    <property type="component" value="Unassembled WGS sequence"/>
</dbReference>
<accession>A0A4Y2EHI2</accession>
<organism evidence="5 6">
    <name type="scientific">Araneus ventricosus</name>
    <name type="common">Orbweaver spider</name>
    <name type="synonym">Epeira ventricosa</name>
    <dbReference type="NCBI Taxonomy" id="182803"/>
    <lineage>
        <taxon>Eukaryota</taxon>
        <taxon>Metazoa</taxon>
        <taxon>Ecdysozoa</taxon>
        <taxon>Arthropoda</taxon>
        <taxon>Chelicerata</taxon>
        <taxon>Arachnida</taxon>
        <taxon>Araneae</taxon>
        <taxon>Araneomorphae</taxon>
        <taxon>Entelegynae</taxon>
        <taxon>Araneoidea</taxon>
        <taxon>Araneidae</taxon>
        <taxon>Araneus</taxon>
    </lineage>
</organism>
<protein>
    <submittedName>
        <fullName evidence="5">Uncharacterized protein</fullName>
    </submittedName>
</protein>
<evidence type="ECO:0000313" key="5">
    <source>
        <dbReference type="EMBL" id="GBM28271.1"/>
    </source>
</evidence>
<evidence type="ECO:0000256" key="3">
    <source>
        <dbReference type="ARBA" id="ARBA00022737"/>
    </source>
</evidence>
<dbReference type="Gene3D" id="3.80.10.10">
    <property type="entry name" value="Ribonuclease Inhibitor"/>
    <property type="match status" value="1"/>
</dbReference>
<dbReference type="SMART" id="SM00369">
    <property type="entry name" value="LRR_TYP"/>
    <property type="match status" value="2"/>
</dbReference>
<dbReference type="OrthoDB" id="676979at2759"/>
<dbReference type="PANTHER" id="PTHR24373">
    <property type="entry name" value="SLIT RELATED LEUCINE-RICH REPEAT NEURONAL PROTEIN"/>
    <property type="match status" value="1"/>
</dbReference>
<sequence length="313" mass="35484">MNNISTYAVCLLWTLVALAASACPQWDADTPCTCDETRDGLMVQCTGPAEGQKIISALEAIMPTDIWNLQLEYVDLEELPSSIRTVSSLRLANCNIGRLQKTTPLVWPKLNEVVFESLKIRENPWPQLKGAHVLKSVKVSDFTMMRTIGQNFKGVSDSVEYLDIRKTGTTRLESGAMNHLKNLRYVFIADMPLSEFPRDVLPTELPQLHTFIVGNTLISQLEPNFFDGMPKLEVLMLNGNKFSSLDSQLFMPLKSHLTHLLAERNPLQCDCNLLWLNTNFQSKRSIRILATCYDKSTQEFREVMKLSENEYCS</sequence>
<dbReference type="SUPFAM" id="SSF52058">
    <property type="entry name" value="L domain-like"/>
    <property type="match status" value="1"/>
</dbReference>
<feature type="signal peptide" evidence="4">
    <location>
        <begin position="1"/>
        <end position="19"/>
    </location>
</feature>
<keyword evidence="1" id="KW-0433">Leucine-rich repeat</keyword>
<evidence type="ECO:0000256" key="1">
    <source>
        <dbReference type="ARBA" id="ARBA00022614"/>
    </source>
</evidence>
<comment type="caution">
    <text evidence="5">The sequence shown here is derived from an EMBL/GenBank/DDBJ whole genome shotgun (WGS) entry which is preliminary data.</text>
</comment>
<dbReference type="InterPro" id="IPR032675">
    <property type="entry name" value="LRR_dom_sf"/>
</dbReference>
<dbReference type="InterPro" id="IPR003591">
    <property type="entry name" value="Leu-rich_rpt_typical-subtyp"/>
</dbReference>
<gene>
    <name evidence="5" type="ORF">AVEN_54045_1</name>
</gene>